<dbReference type="EMBL" id="JAUOZS010000001">
    <property type="protein sequence ID" value="MDT8903667.1"/>
    <property type="molecule type" value="Genomic_DNA"/>
</dbReference>
<evidence type="ECO:0000259" key="5">
    <source>
        <dbReference type="Pfam" id="PF04972"/>
    </source>
</evidence>
<dbReference type="InterPro" id="IPR004845">
    <property type="entry name" value="T2SS_GspD_CS"/>
</dbReference>
<feature type="domain" description="Type II/III secretion system secretin-like" evidence="4">
    <location>
        <begin position="242"/>
        <end position="406"/>
    </location>
</feature>
<dbReference type="PANTHER" id="PTHR30332">
    <property type="entry name" value="PROBABLE GENERAL SECRETION PATHWAY PROTEIN D"/>
    <property type="match status" value="1"/>
</dbReference>
<organism evidence="7 8">
    <name type="scientific">Anaeroselena agilis</name>
    <dbReference type="NCBI Taxonomy" id="3063788"/>
    <lineage>
        <taxon>Bacteria</taxon>
        <taxon>Bacillati</taxon>
        <taxon>Bacillota</taxon>
        <taxon>Negativicutes</taxon>
        <taxon>Acetonemataceae</taxon>
        <taxon>Anaeroselena</taxon>
    </lineage>
</organism>
<accession>A0ABU3P3R6</accession>
<dbReference type="PRINTS" id="PR01032">
    <property type="entry name" value="PHAGEIV"/>
</dbReference>
<dbReference type="InterPro" id="IPR007055">
    <property type="entry name" value="BON_dom"/>
</dbReference>
<sequence length="445" mass="47863">MKRGIVRIIALLLLCFAFQPTPASANEKISVAVSQSRLFNISGVERVAVANPEVADVLVVSGSEVLIVGKQPGVTTLHIWSAAGRGSYDVEVGTNDTQIANDIKAILGYPDIRVSKVGKNVILEGGVNDQYQKLRAEKVAGAYGEKVVNLLEIVRPVQVKIEARVIEINRSKTDNLGIKWGNDPTNPGTFRAGQTPQKDWKVTYGDGSSGYVYNNALIDSKPYGKTWGGHGGYWDVNAQLDALVKQGLAKILSQPNVITLSGEKANILVGGEIPIPIAMLNGAISVEWKQFGIKLEISPEVNSEGLINSKIKAEVSTVDWSSDHKIGLSQNFQIPPINTRRAEASIALSSGQTMALGGLIASETLKDVTKVPGLADIPILGKLFTSKSFSRHETELVILITPTIVDPREYVPGMTTEMKDMVKEDPYADGQKKNAPGGKRDGGKD</sequence>
<feature type="signal peptide" evidence="3">
    <location>
        <begin position="1"/>
        <end position="25"/>
    </location>
</feature>
<evidence type="ECO:0000256" key="1">
    <source>
        <dbReference type="RuleBase" id="RU004003"/>
    </source>
</evidence>
<evidence type="ECO:0000313" key="7">
    <source>
        <dbReference type="EMBL" id="MDT8903667.1"/>
    </source>
</evidence>
<evidence type="ECO:0000259" key="4">
    <source>
        <dbReference type="Pfam" id="PF00263"/>
    </source>
</evidence>
<dbReference type="Proteomes" id="UP001254848">
    <property type="component" value="Unassembled WGS sequence"/>
</dbReference>
<comment type="caution">
    <text evidence="7">The sequence shown here is derived from an EMBL/GenBank/DDBJ whole genome shotgun (WGS) entry which is preliminary data.</text>
</comment>
<feature type="chain" id="PRO_5046865493" evidence="3">
    <location>
        <begin position="26"/>
        <end position="445"/>
    </location>
</feature>
<protein>
    <submittedName>
        <fullName evidence="7">Pilus assembly protein N-terminal domain-containing protein</fullName>
    </submittedName>
</protein>
<feature type="domain" description="Pilus formation protein N-terminal" evidence="6">
    <location>
        <begin position="26"/>
        <end position="92"/>
    </location>
</feature>
<dbReference type="Pfam" id="PF13629">
    <property type="entry name" value="T2SS-T3SS_pil_N"/>
    <property type="match status" value="1"/>
</dbReference>
<dbReference type="PANTHER" id="PTHR30332:SF17">
    <property type="entry name" value="TYPE IV PILIATION SYSTEM PROTEIN DR_0774-RELATED"/>
    <property type="match status" value="1"/>
</dbReference>
<dbReference type="Pfam" id="PF04972">
    <property type="entry name" value="BON"/>
    <property type="match status" value="1"/>
</dbReference>
<dbReference type="InterPro" id="IPR050810">
    <property type="entry name" value="Bact_Secretion_Sys_Channel"/>
</dbReference>
<dbReference type="InterPro" id="IPR032789">
    <property type="entry name" value="T2SS-T3SS_pil_N"/>
</dbReference>
<keyword evidence="3" id="KW-0732">Signal</keyword>
<dbReference type="RefSeq" id="WP_413782116.1">
    <property type="nucleotide sequence ID" value="NZ_JAUOZS010000001.1"/>
</dbReference>
<dbReference type="PRINTS" id="PR00811">
    <property type="entry name" value="BCTERIALGSPD"/>
</dbReference>
<reference evidence="7 8" key="1">
    <citation type="submission" date="2023-07" db="EMBL/GenBank/DDBJ databases">
        <title>The novel representative of Negativicutes class, Anaeroselena agilis gen. nov. sp. nov.</title>
        <authorList>
            <person name="Prokofeva M.I."/>
            <person name="Elcheninov A.G."/>
            <person name="Klyukina A."/>
            <person name="Kublanov I.V."/>
            <person name="Frolov E.N."/>
            <person name="Podosokorskaya O.A."/>
        </authorList>
    </citation>
    <scope>NUCLEOTIDE SEQUENCE [LARGE SCALE GENOMIC DNA]</scope>
    <source>
        <strain evidence="7 8">4137-cl</strain>
    </source>
</reference>
<name>A0ABU3P3R6_9FIRM</name>
<dbReference type="PROSITE" id="PS00875">
    <property type="entry name" value="T2SP_D"/>
    <property type="match status" value="1"/>
</dbReference>
<comment type="similarity">
    <text evidence="1">Belongs to the bacterial secretin family.</text>
</comment>
<dbReference type="Pfam" id="PF00263">
    <property type="entry name" value="Secretin"/>
    <property type="match status" value="1"/>
</dbReference>
<dbReference type="InterPro" id="IPR001775">
    <property type="entry name" value="GspD/PilQ"/>
</dbReference>
<evidence type="ECO:0000259" key="6">
    <source>
        <dbReference type="Pfam" id="PF13629"/>
    </source>
</evidence>
<dbReference type="InterPro" id="IPR004846">
    <property type="entry name" value="T2SS/T3SS_dom"/>
</dbReference>
<feature type="region of interest" description="Disordered" evidence="2">
    <location>
        <begin position="420"/>
        <end position="445"/>
    </location>
</feature>
<evidence type="ECO:0000313" key="8">
    <source>
        <dbReference type="Proteomes" id="UP001254848"/>
    </source>
</evidence>
<proteinExistence type="inferred from homology"/>
<gene>
    <name evidence="7" type="ORF">Q4T40_20765</name>
</gene>
<feature type="domain" description="BON" evidence="5">
    <location>
        <begin position="95"/>
        <end position="154"/>
    </location>
</feature>
<evidence type="ECO:0000256" key="3">
    <source>
        <dbReference type="SAM" id="SignalP"/>
    </source>
</evidence>
<keyword evidence="8" id="KW-1185">Reference proteome</keyword>
<evidence type="ECO:0000256" key="2">
    <source>
        <dbReference type="SAM" id="MobiDB-lite"/>
    </source>
</evidence>